<dbReference type="Pfam" id="PF05572">
    <property type="entry name" value="Peptidase_M43"/>
    <property type="match status" value="1"/>
</dbReference>
<proteinExistence type="inferred from homology"/>
<accession>A0A914V7N1</accession>
<evidence type="ECO:0000256" key="3">
    <source>
        <dbReference type="ARBA" id="ARBA00023157"/>
    </source>
</evidence>
<dbReference type="GO" id="GO:0006508">
    <property type="term" value="P:proteolysis"/>
    <property type="evidence" value="ECO:0007669"/>
    <property type="project" value="TreeGrafter"/>
</dbReference>
<feature type="chain" id="PRO_5036974529" evidence="4">
    <location>
        <begin position="18"/>
        <end position="709"/>
    </location>
</feature>
<dbReference type="InterPro" id="IPR006558">
    <property type="entry name" value="LamG-like"/>
</dbReference>
<name>A0A914V7N1_9BILA</name>
<dbReference type="InterPro" id="IPR008754">
    <property type="entry name" value="Peptidase_M43"/>
</dbReference>
<evidence type="ECO:0000256" key="2">
    <source>
        <dbReference type="ARBA" id="ARBA00022729"/>
    </source>
</evidence>
<dbReference type="Gene3D" id="3.40.390.10">
    <property type="entry name" value="Collagenase (Catalytic Domain)"/>
    <property type="match status" value="1"/>
</dbReference>
<keyword evidence="6" id="KW-1185">Reference proteome</keyword>
<feature type="domain" description="LamG-like jellyroll fold" evidence="5">
    <location>
        <begin position="104"/>
        <end position="261"/>
    </location>
</feature>
<feature type="signal peptide" evidence="4">
    <location>
        <begin position="1"/>
        <end position="17"/>
    </location>
</feature>
<keyword evidence="3" id="KW-1015">Disulfide bond</keyword>
<evidence type="ECO:0000313" key="6">
    <source>
        <dbReference type="Proteomes" id="UP000887566"/>
    </source>
</evidence>
<dbReference type="Proteomes" id="UP000887566">
    <property type="component" value="Unplaced"/>
</dbReference>
<dbReference type="InterPro" id="IPR013320">
    <property type="entry name" value="ConA-like_dom_sf"/>
</dbReference>
<evidence type="ECO:0000256" key="1">
    <source>
        <dbReference type="ARBA" id="ARBA00008721"/>
    </source>
</evidence>
<dbReference type="GO" id="GO:0007166">
    <property type="term" value="P:cell surface receptor signaling pathway"/>
    <property type="evidence" value="ECO:0007669"/>
    <property type="project" value="TreeGrafter"/>
</dbReference>
<dbReference type="SUPFAM" id="SSF55486">
    <property type="entry name" value="Metalloproteases ('zincins'), catalytic domain"/>
    <property type="match status" value="1"/>
</dbReference>
<evidence type="ECO:0000256" key="4">
    <source>
        <dbReference type="SAM" id="SignalP"/>
    </source>
</evidence>
<dbReference type="Pfam" id="PF13385">
    <property type="entry name" value="Laminin_G_3"/>
    <property type="match status" value="1"/>
</dbReference>
<dbReference type="Gene3D" id="2.60.120.200">
    <property type="match status" value="1"/>
</dbReference>
<dbReference type="SMART" id="SM00560">
    <property type="entry name" value="LamGL"/>
    <property type="match status" value="1"/>
</dbReference>
<dbReference type="GO" id="GO:0004222">
    <property type="term" value="F:metalloendopeptidase activity"/>
    <property type="evidence" value="ECO:0007669"/>
    <property type="project" value="TreeGrafter"/>
</dbReference>
<dbReference type="PANTHER" id="PTHR46130">
    <property type="entry name" value="LAMGL DOMAIN-CONTAINING PROTEIN"/>
    <property type="match status" value="1"/>
</dbReference>
<dbReference type="InterPro" id="IPR043543">
    <property type="entry name" value="PAPPA/PAPPA2"/>
</dbReference>
<protein>
    <submittedName>
        <fullName evidence="7">LamG-like jellyroll fold domain-containing protein</fullName>
    </submittedName>
</protein>
<sequence>MKRFFFTHLLLCAVSYAALEFDDRMLHHIDRHATAPDRLCSTSPPVRLSHAYHNKRLRRDAPSADIGHFSAIYLNGTVGLRLRTTATEKNSVSETDGLLANLRQSFTVQVWVKIEGGQVDPATIVSVADVCVKDENVIVWQVGIGSGDGVGERGSRMFFALRTEMAHSATRLTSHTPFELNEWIKLSVTYDGARMHFYLNGARVGRTEQQGGSLFSEVRSACKRLFLGIDIASTQNGQEEVTGFRGALSGLKIWNRALTHAEIANATTDADQPDLLLQEDFHTVDRWLVLGERDGLELATADPSDARNDYDIRVPACGQTVCDDPTVVRSVGDEQIHAQDVALNAAFKPYNISWELEVVRLPNTALRRKTIMFGCSSNKIGNKQCDIECRHPITGNDGGDCEETLYFNCDRPLLTNGRCDTPCNRREFNWDNGQCCNASNVDVHKTCIDPASPHRSYVSIDEYKELLNMSNKDALTIAFAKWSNAELIGLSTFPWEKEVHSIYGGIVLQGDRYGNHGHLKNLVHEIGHALGLWHVHHGITEVPCDDPCRETHASMWTGDLVEDTAPTPKNLRCRDPDASQQTNQCGDRQVFVNTPFSNYMSYAGDDCADHFTEQQVARMHCYLDLKYSAWLQRPRDADYVIPLPPRLIATSPFPNKAVTFKWVSPLGIDTCRPTGSTSGHPECLPDGAVVHCPDTGDRIKQQISANLYY</sequence>
<dbReference type="WBParaSite" id="PSAMB.scaffold1545size30218.g13730.t1">
    <property type="protein sequence ID" value="PSAMB.scaffold1545size30218.g13730.t1"/>
    <property type="gene ID" value="PSAMB.scaffold1545size30218.g13730"/>
</dbReference>
<comment type="similarity">
    <text evidence="1">Belongs to the peptidase M43B family.</text>
</comment>
<keyword evidence="2 4" id="KW-0732">Signal</keyword>
<reference evidence="7" key="1">
    <citation type="submission" date="2022-11" db="UniProtKB">
        <authorList>
            <consortium name="WormBaseParasite"/>
        </authorList>
    </citation>
    <scope>IDENTIFICATION</scope>
</reference>
<evidence type="ECO:0000259" key="5">
    <source>
        <dbReference type="SMART" id="SM00560"/>
    </source>
</evidence>
<dbReference type="GO" id="GO:0005615">
    <property type="term" value="C:extracellular space"/>
    <property type="evidence" value="ECO:0007669"/>
    <property type="project" value="TreeGrafter"/>
</dbReference>
<dbReference type="InterPro" id="IPR024079">
    <property type="entry name" value="MetalloPept_cat_dom_sf"/>
</dbReference>
<dbReference type="AlphaFoldDB" id="A0A914V7N1"/>
<dbReference type="PANTHER" id="PTHR46130:SF3">
    <property type="entry name" value="CHROMOSOME UNDETERMINED SCAFFOLD_33, WHOLE GENOME SHOTGUN SEQUENCE"/>
    <property type="match status" value="1"/>
</dbReference>
<dbReference type="SUPFAM" id="SSF49899">
    <property type="entry name" value="Concanavalin A-like lectins/glucanases"/>
    <property type="match status" value="1"/>
</dbReference>
<evidence type="ECO:0000313" key="7">
    <source>
        <dbReference type="WBParaSite" id="PSAMB.scaffold1545size30218.g13730.t1"/>
    </source>
</evidence>
<organism evidence="6 7">
    <name type="scientific">Plectus sambesii</name>
    <dbReference type="NCBI Taxonomy" id="2011161"/>
    <lineage>
        <taxon>Eukaryota</taxon>
        <taxon>Metazoa</taxon>
        <taxon>Ecdysozoa</taxon>
        <taxon>Nematoda</taxon>
        <taxon>Chromadorea</taxon>
        <taxon>Plectida</taxon>
        <taxon>Plectina</taxon>
        <taxon>Plectoidea</taxon>
        <taxon>Plectidae</taxon>
        <taxon>Plectus</taxon>
    </lineage>
</organism>